<evidence type="ECO:0000313" key="2">
    <source>
        <dbReference type="Proteomes" id="UP000308600"/>
    </source>
</evidence>
<protein>
    <submittedName>
        <fullName evidence="1">Uncharacterized protein</fullName>
    </submittedName>
</protein>
<name>A0ACD2ZYV0_9AGAR</name>
<proteinExistence type="predicted"/>
<evidence type="ECO:0000313" key="1">
    <source>
        <dbReference type="EMBL" id="TFK58355.1"/>
    </source>
</evidence>
<dbReference type="EMBL" id="ML209421">
    <property type="protein sequence ID" value="TFK58355.1"/>
    <property type="molecule type" value="Genomic_DNA"/>
</dbReference>
<accession>A0ACD2ZYV0</accession>
<keyword evidence="2" id="KW-1185">Reference proteome</keyword>
<sequence length="207" mass="23470">MSHLDDSRSDDSPVDDSRISNGAITKSDNSLDFTGLHEHVAMLTSRLRAAADALCSRIPVANQIPPDDDTANAATTAYYEMWYQLAEEELTQLIIDIGLMNLAFEPITVSTFCKAMFEIVRTGPPSSKERFSEQDFTVLRTSIQTTSEDEPTQVLKSYAYDWWNQSNIDQTDLPPCWYNDRQVKTGFLEQLVKEQVRVLVHLHVLHV</sequence>
<reference evidence="1 2" key="1">
    <citation type="journal article" date="2019" name="Nat. Ecol. Evol.">
        <title>Megaphylogeny resolves global patterns of mushroom evolution.</title>
        <authorList>
            <person name="Varga T."/>
            <person name="Krizsan K."/>
            <person name="Foldi C."/>
            <person name="Dima B."/>
            <person name="Sanchez-Garcia M."/>
            <person name="Sanchez-Ramirez S."/>
            <person name="Szollosi G.J."/>
            <person name="Szarkandi J.G."/>
            <person name="Papp V."/>
            <person name="Albert L."/>
            <person name="Andreopoulos W."/>
            <person name="Angelini C."/>
            <person name="Antonin V."/>
            <person name="Barry K.W."/>
            <person name="Bougher N.L."/>
            <person name="Buchanan P."/>
            <person name="Buyck B."/>
            <person name="Bense V."/>
            <person name="Catcheside P."/>
            <person name="Chovatia M."/>
            <person name="Cooper J."/>
            <person name="Damon W."/>
            <person name="Desjardin D."/>
            <person name="Finy P."/>
            <person name="Geml J."/>
            <person name="Haridas S."/>
            <person name="Hughes K."/>
            <person name="Justo A."/>
            <person name="Karasinski D."/>
            <person name="Kautmanova I."/>
            <person name="Kiss B."/>
            <person name="Kocsube S."/>
            <person name="Kotiranta H."/>
            <person name="LaButti K.M."/>
            <person name="Lechner B.E."/>
            <person name="Liimatainen K."/>
            <person name="Lipzen A."/>
            <person name="Lukacs Z."/>
            <person name="Mihaltcheva S."/>
            <person name="Morgado L.N."/>
            <person name="Niskanen T."/>
            <person name="Noordeloos M.E."/>
            <person name="Ohm R.A."/>
            <person name="Ortiz-Santana B."/>
            <person name="Ovrebo C."/>
            <person name="Racz N."/>
            <person name="Riley R."/>
            <person name="Savchenko A."/>
            <person name="Shiryaev A."/>
            <person name="Soop K."/>
            <person name="Spirin V."/>
            <person name="Szebenyi C."/>
            <person name="Tomsovsky M."/>
            <person name="Tulloss R.E."/>
            <person name="Uehling J."/>
            <person name="Grigoriev I.V."/>
            <person name="Vagvolgyi C."/>
            <person name="Papp T."/>
            <person name="Martin F.M."/>
            <person name="Miettinen O."/>
            <person name="Hibbett D.S."/>
            <person name="Nagy L.G."/>
        </authorList>
    </citation>
    <scope>NUCLEOTIDE SEQUENCE [LARGE SCALE GENOMIC DNA]</scope>
    <source>
        <strain evidence="1 2">NL-1719</strain>
    </source>
</reference>
<gene>
    <name evidence="1" type="ORF">BDN72DRAFT_906819</name>
</gene>
<organism evidence="1 2">
    <name type="scientific">Pluteus cervinus</name>
    <dbReference type="NCBI Taxonomy" id="181527"/>
    <lineage>
        <taxon>Eukaryota</taxon>
        <taxon>Fungi</taxon>
        <taxon>Dikarya</taxon>
        <taxon>Basidiomycota</taxon>
        <taxon>Agaricomycotina</taxon>
        <taxon>Agaricomycetes</taxon>
        <taxon>Agaricomycetidae</taxon>
        <taxon>Agaricales</taxon>
        <taxon>Pluteineae</taxon>
        <taxon>Pluteaceae</taxon>
        <taxon>Pluteus</taxon>
    </lineage>
</organism>
<dbReference type="Proteomes" id="UP000308600">
    <property type="component" value="Unassembled WGS sequence"/>
</dbReference>